<feature type="transmembrane region" description="Helical" evidence="7">
    <location>
        <begin position="75"/>
        <end position="95"/>
    </location>
</feature>
<feature type="transmembrane region" description="Helical" evidence="7">
    <location>
        <begin position="140"/>
        <end position="161"/>
    </location>
</feature>
<dbReference type="Pfam" id="PF00528">
    <property type="entry name" value="BPD_transp_1"/>
    <property type="match status" value="1"/>
</dbReference>
<evidence type="ECO:0000256" key="2">
    <source>
        <dbReference type="ARBA" id="ARBA00022448"/>
    </source>
</evidence>
<keyword evidence="4 7" id="KW-0812">Transmembrane</keyword>
<comment type="subcellular location">
    <subcellularLocation>
        <location evidence="1 7">Cell membrane</location>
        <topology evidence="1 7">Multi-pass membrane protein</topology>
    </subcellularLocation>
</comment>
<dbReference type="InterPro" id="IPR000515">
    <property type="entry name" value="MetI-like"/>
</dbReference>
<protein>
    <submittedName>
        <fullName evidence="9">Carbohydrate ABC transporter permease</fullName>
    </submittedName>
</protein>
<evidence type="ECO:0000256" key="1">
    <source>
        <dbReference type="ARBA" id="ARBA00004651"/>
    </source>
</evidence>
<dbReference type="PROSITE" id="PS50928">
    <property type="entry name" value="ABC_TM1"/>
    <property type="match status" value="1"/>
</dbReference>
<reference evidence="9 10" key="1">
    <citation type="submission" date="2024-11" db="EMBL/GenBank/DDBJ databases">
        <title>The Natural Products Discovery Center: Release of the First 8490 Sequenced Strains for Exploring Actinobacteria Biosynthetic Diversity.</title>
        <authorList>
            <person name="Kalkreuter E."/>
            <person name="Kautsar S.A."/>
            <person name="Yang D."/>
            <person name="Bader C.D."/>
            <person name="Teijaro C.N."/>
            <person name="Fluegel L."/>
            <person name="Davis C.M."/>
            <person name="Simpson J.R."/>
            <person name="Lauterbach L."/>
            <person name="Steele A.D."/>
            <person name="Gui C."/>
            <person name="Meng S."/>
            <person name="Li G."/>
            <person name="Viehrig K."/>
            <person name="Ye F."/>
            <person name="Su P."/>
            <person name="Kiefer A.F."/>
            <person name="Nichols A."/>
            <person name="Cepeda A.J."/>
            <person name="Yan W."/>
            <person name="Fan B."/>
            <person name="Jiang Y."/>
            <person name="Adhikari A."/>
            <person name="Zheng C.-J."/>
            <person name="Schuster L."/>
            <person name="Cowan T.M."/>
            <person name="Smanski M.J."/>
            <person name="Chevrette M.G."/>
            <person name="De Carvalho L.P.S."/>
            <person name="Shen B."/>
        </authorList>
    </citation>
    <scope>NUCLEOTIDE SEQUENCE [LARGE SCALE GENOMIC DNA]</scope>
    <source>
        <strain evidence="9 10">NPDC020863</strain>
    </source>
</reference>
<dbReference type="PANTHER" id="PTHR43744:SF12">
    <property type="entry name" value="ABC TRANSPORTER PERMEASE PROTEIN MG189-RELATED"/>
    <property type="match status" value="1"/>
</dbReference>
<evidence type="ECO:0000256" key="5">
    <source>
        <dbReference type="ARBA" id="ARBA00022989"/>
    </source>
</evidence>
<feature type="domain" description="ABC transmembrane type-1" evidence="8">
    <location>
        <begin position="71"/>
        <end position="273"/>
    </location>
</feature>
<dbReference type="RefSeq" id="WP_404745513.1">
    <property type="nucleotide sequence ID" value="NZ_JBJDQH010000001.1"/>
</dbReference>
<dbReference type="PANTHER" id="PTHR43744">
    <property type="entry name" value="ABC TRANSPORTER PERMEASE PROTEIN MG189-RELATED-RELATED"/>
    <property type="match status" value="1"/>
</dbReference>
<keyword evidence="5 7" id="KW-1133">Transmembrane helix</keyword>
<dbReference type="InterPro" id="IPR035906">
    <property type="entry name" value="MetI-like_sf"/>
</dbReference>
<comment type="similarity">
    <text evidence="7">Belongs to the binding-protein-dependent transport system permease family.</text>
</comment>
<evidence type="ECO:0000259" key="8">
    <source>
        <dbReference type="PROSITE" id="PS50928"/>
    </source>
</evidence>
<sequence>MNAISRTARALFLLGAAVFFGLPLLWLALAPTRTADDLTTGSPLGFGSLGNVGAAWSHLMKYNDGELTIWIGNSVLYAAASVALSLVLCVPAGYVLAKHEFGGRRTLLTLSIVCMILPPAALVLPLYLEMDAFGLVGTPASVILPLSFYPFGVYLAFLHFAANLPNTLLDAGRVDGAGELRLFWSVAVPLAKPAIGLIAFFSFVRSWTDFFLPFVMLADDRTFTLQLGLMSLLQSTGAVNSGSGFSDLDIHQPEAALAGLIAAAPTLVAFVFAQRFLRSGLMAGAEKG</sequence>
<feature type="transmembrane region" description="Helical" evidence="7">
    <location>
        <begin position="255"/>
        <end position="273"/>
    </location>
</feature>
<dbReference type="SUPFAM" id="SSF161098">
    <property type="entry name" value="MetI-like"/>
    <property type="match status" value="1"/>
</dbReference>
<name>A0ABW8LDJ3_9ACTN</name>
<evidence type="ECO:0000256" key="7">
    <source>
        <dbReference type="RuleBase" id="RU363032"/>
    </source>
</evidence>
<keyword evidence="10" id="KW-1185">Reference proteome</keyword>
<comment type="caution">
    <text evidence="9">The sequence shown here is derived from an EMBL/GenBank/DDBJ whole genome shotgun (WGS) entry which is preliminary data.</text>
</comment>
<evidence type="ECO:0000313" key="9">
    <source>
        <dbReference type="EMBL" id="MFK4263849.1"/>
    </source>
</evidence>
<evidence type="ECO:0000256" key="3">
    <source>
        <dbReference type="ARBA" id="ARBA00022475"/>
    </source>
</evidence>
<accession>A0ABW8LDJ3</accession>
<proteinExistence type="inferred from homology"/>
<keyword evidence="2 7" id="KW-0813">Transport</keyword>
<evidence type="ECO:0000256" key="4">
    <source>
        <dbReference type="ARBA" id="ARBA00022692"/>
    </source>
</evidence>
<dbReference type="Gene3D" id="1.10.3720.10">
    <property type="entry name" value="MetI-like"/>
    <property type="match status" value="1"/>
</dbReference>
<keyword evidence="3" id="KW-1003">Cell membrane</keyword>
<feature type="transmembrane region" description="Helical" evidence="7">
    <location>
        <begin position="107"/>
        <end position="128"/>
    </location>
</feature>
<dbReference type="Proteomes" id="UP001620295">
    <property type="component" value="Unassembled WGS sequence"/>
</dbReference>
<keyword evidence="6 7" id="KW-0472">Membrane</keyword>
<evidence type="ECO:0000313" key="10">
    <source>
        <dbReference type="Proteomes" id="UP001620295"/>
    </source>
</evidence>
<feature type="transmembrane region" description="Helical" evidence="7">
    <location>
        <begin position="182"/>
        <end position="204"/>
    </location>
</feature>
<dbReference type="CDD" id="cd06261">
    <property type="entry name" value="TM_PBP2"/>
    <property type="match status" value="1"/>
</dbReference>
<evidence type="ECO:0000256" key="6">
    <source>
        <dbReference type="ARBA" id="ARBA00023136"/>
    </source>
</evidence>
<organism evidence="9 10">
    <name type="scientific">Streptomyces milbemycinicus</name>
    <dbReference type="NCBI Taxonomy" id="476552"/>
    <lineage>
        <taxon>Bacteria</taxon>
        <taxon>Bacillati</taxon>
        <taxon>Actinomycetota</taxon>
        <taxon>Actinomycetes</taxon>
        <taxon>Kitasatosporales</taxon>
        <taxon>Streptomycetaceae</taxon>
        <taxon>Streptomyces</taxon>
    </lineage>
</organism>
<gene>
    <name evidence="9" type="ORF">ACI2L5_02760</name>
</gene>
<dbReference type="EMBL" id="JBJDQH010000001">
    <property type="protein sequence ID" value="MFK4263849.1"/>
    <property type="molecule type" value="Genomic_DNA"/>
</dbReference>